<dbReference type="InterPro" id="IPR046936">
    <property type="entry name" value="BIM1-like"/>
</dbReference>
<dbReference type="GO" id="GO:0005886">
    <property type="term" value="C:plasma membrane"/>
    <property type="evidence" value="ECO:0007669"/>
    <property type="project" value="UniProtKB-SubCell"/>
</dbReference>
<dbReference type="GO" id="GO:0012505">
    <property type="term" value="C:endomembrane system"/>
    <property type="evidence" value="ECO:0007669"/>
    <property type="project" value="UniProtKB-SubCell"/>
</dbReference>
<proteinExistence type="predicted"/>
<sequence length="260" mass="25776">MKLFALLLSLAATGSAHFFITSPVPRAGSSDGTELIYPCGGLPLGTRTTLTPVNGVFPIKGGLAHPTAVANFSIVVGNEDPILSQFAVTFFDGGENLGLVEGYFTFDADVADIPAITDGANAVIQVEMDTADGHLDVCMDVTFSLSEAATTTTTTTTAESGSSSGSGGGATATASTDLAETTTTASFAGSSTFEASAGETTADSSKNTATDLTTAVTKTASSVSIKNSSVSTTASSAASASASSLIGFGTAAAVAVVLFF</sequence>
<feature type="compositionally biased region" description="Low complexity" evidence="8">
    <location>
        <begin position="151"/>
        <end position="163"/>
    </location>
</feature>
<evidence type="ECO:0000256" key="9">
    <source>
        <dbReference type="SAM" id="SignalP"/>
    </source>
</evidence>
<evidence type="ECO:0000256" key="4">
    <source>
        <dbReference type="ARBA" id="ARBA00023136"/>
    </source>
</evidence>
<organism evidence="11 12">
    <name type="scientific">Physocladia obscura</name>
    <dbReference type="NCBI Taxonomy" id="109957"/>
    <lineage>
        <taxon>Eukaryota</taxon>
        <taxon>Fungi</taxon>
        <taxon>Fungi incertae sedis</taxon>
        <taxon>Chytridiomycota</taxon>
        <taxon>Chytridiomycota incertae sedis</taxon>
        <taxon>Chytridiomycetes</taxon>
        <taxon>Chytridiales</taxon>
        <taxon>Chytriomycetaceae</taxon>
        <taxon>Physocladia</taxon>
    </lineage>
</organism>
<keyword evidence="5" id="KW-0325">Glycoprotein</keyword>
<accession>A0AAD5T1X8</accession>
<feature type="region of interest" description="Disordered" evidence="8">
    <location>
        <begin position="151"/>
        <end position="175"/>
    </location>
</feature>
<evidence type="ECO:0000259" key="10">
    <source>
        <dbReference type="Pfam" id="PF20238"/>
    </source>
</evidence>
<comment type="subcellular location">
    <subcellularLocation>
        <location evidence="1">Cell membrane</location>
    </subcellularLocation>
    <subcellularLocation>
        <location evidence="7">Endomembrane system</location>
        <topology evidence="7">Lipid-anchor</topology>
    </subcellularLocation>
</comment>
<protein>
    <recommendedName>
        <fullName evidence="10">Copper acquisition factor BIM1-like domain-containing protein</fullName>
    </recommendedName>
</protein>
<dbReference type="AlphaFoldDB" id="A0AAD5T1X8"/>
<keyword evidence="12" id="KW-1185">Reference proteome</keyword>
<evidence type="ECO:0000256" key="6">
    <source>
        <dbReference type="ARBA" id="ARBA00023288"/>
    </source>
</evidence>
<reference evidence="11" key="1">
    <citation type="submission" date="2020-05" db="EMBL/GenBank/DDBJ databases">
        <title>Phylogenomic resolution of chytrid fungi.</title>
        <authorList>
            <person name="Stajich J.E."/>
            <person name="Amses K."/>
            <person name="Simmons R."/>
            <person name="Seto K."/>
            <person name="Myers J."/>
            <person name="Bonds A."/>
            <person name="Quandt C.A."/>
            <person name="Barry K."/>
            <person name="Liu P."/>
            <person name="Grigoriev I."/>
            <person name="Longcore J.E."/>
            <person name="James T.Y."/>
        </authorList>
    </citation>
    <scope>NUCLEOTIDE SEQUENCE</scope>
    <source>
        <strain evidence="11">JEL0513</strain>
    </source>
</reference>
<dbReference type="InterPro" id="IPR046530">
    <property type="entry name" value="BIM1-like_dom"/>
</dbReference>
<keyword evidence="4" id="KW-0472">Membrane</keyword>
<dbReference type="Pfam" id="PF20238">
    <property type="entry name" value="BIM1-like_dom"/>
    <property type="match status" value="1"/>
</dbReference>
<evidence type="ECO:0000256" key="3">
    <source>
        <dbReference type="ARBA" id="ARBA00022729"/>
    </source>
</evidence>
<dbReference type="Proteomes" id="UP001211907">
    <property type="component" value="Unassembled WGS sequence"/>
</dbReference>
<evidence type="ECO:0000256" key="5">
    <source>
        <dbReference type="ARBA" id="ARBA00023180"/>
    </source>
</evidence>
<dbReference type="EMBL" id="JADGJH010001463">
    <property type="protein sequence ID" value="KAJ3113267.1"/>
    <property type="molecule type" value="Genomic_DNA"/>
</dbReference>
<keyword evidence="6" id="KW-0449">Lipoprotein</keyword>
<evidence type="ECO:0000256" key="8">
    <source>
        <dbReference type="SAM" id="MobiDB-lite"/>
    </source>
</evidence>
<name>A0AAD5T1X8_9FUNG</name>
<feature type="signal peptide" evidence="9">
    <location>
        <begin position="1"/>
        <end position="16"/>
    </location>
</feature>
<evidence type="ECO:0000313" key="12">
    <source>
        <dbReference type="Proteomes" id="UP001211907"/>
    </source>
</evidence>
<evidence type="ECO:0000256" key="7">
    <source>
        <dbReference type="ARBA" id="ARBA00037868"/>
    </source>
</evidence>
<keyword evidence="2" id="KW-1003">Cell membrane</keyword>
<evidence type="ECO:0000256" key="2">
    <source>
        <dbReference type="ARBA" id="ARBA00022475"/>
    </source>
</evidence>
<keyword evidence="3 9" id="KW-0732">Signal</keyword>
<feature type="chain" id="PRO_5041994925" description="Copper acquisition factor BIM1-like domain-containing protein" evidence="9">
    <location>
        <begin position="17"/>
        <end position="260"/>
    </location>
</feature>
<dbReference type="PANTHER" id="PTHR34992">
    <property type="entry name" value="HYPHAL ANASTAMOSIS-7 PROTEIN"/>
    <property type="match status" value="1"/>
</dbReference>
<evidence type="ECO:0000313" key="11">
    <source>
        <dbReference type="EMBL" id="KAJ3113267.1"/>
    </source>
</evidence>
<gene>
    <name evidence="11" type="ORF">HK100_002045</name>
</gene>
<feature type="domain" description="Copper acquisition factor BIM1-like" evidence="10">
    <location>
        <begin position="15"/>
        <end position="157"/>
    </location>
</feature>
<comment type="caution">
    <text evidence="11">The sequence shown here is derived from an EMBL/GenBank/DDBJ whole genome shotgun (WGS) entry which is preliminary data.</text>
</comment>
<evidence type="ECO:0000256" key="1">
    <source>
        <dbReference type="ARBA" id="ARBA00004236"/>
    </source>
</evidence>